<dbReference type="InterPro" id="IPR001623">
    <property type="entry name" value="DnaJ_domain"/>
</dbReference>
<dbReference type="SMART" id="SM00451">
    <property type="entry name" value="ZnF_U1"/>
    <property type="match status" value="1"/>
</dbReference>
<dbReference type="Pfam" id="PF12171">
    <property type="entry name" value="zf-C2H2_jaz"/>
    <property type="match status" value="1"/>
</dbReference>
<evidence type="ECO:0000256" key="2">
    <source>
        <dbReference type="ARBA" id="ARBA00022771"/>
    </source>
</evidence>
<feature type="compositionally biased region" description="Acidic residues" evidence="5">
    <location>
        <begin position="435"/>
        <end position="456"/>
    </location>
</feature>
<evidence type="ECO:0000313" key="7">
    <source>
        <dbReference type="EMBL" id="MQL98800.1"/>
    </source>
</evidence>
<keyword evidence="8" id="KW-1185">Reference proteome</keyword>
<evidence type="ECO:0000256" key="4">
    <source>
        <dbReference type="SAM" id="Coils"/>
    </source>
</evidence>
<dbReference type="EMBL" id="NMUH01002241">
    <property type="protein sequence ID" value="MQL98800.1"/>
    <property type="molecule type" value="Genomic_DNA"/>
</dbReference>
<keyword evidence="1" id="KW-0479">Metal-binding</keyword>
<dbReference type="PROSITE" id="PS00028">
    <property type="entry name" value="ZINC_FINGER_C2H2_1"/>
    <property type="match status" value="1"/>
</dbReference>
<keyword evidence="2" id="KW-0863">Zinc-finger</keyword>
<sequence>MAPPARPTRCLYEVLGVSRDGSAEEIRSAYKKQALRLHPDKVAQSAGGAAGDADATAAFQELQHAYDVLRDPKERSWYDSHRSQILFAAHADGDANPSAGDDGFFSSLFSKFASSYGRAPGRGFRSPMDDLGDLYSFFTPSAYSGFSDTGKGFYKVYGDLFNRIYSTEVRFAREVLVGVDPDEDLELPPLMGNLESPSEQWTAFYNYWLGFSTVIDFPWADMYDAREGISRRERREMEELNKKARKRMRKEYNDTVRSLAAFVKKRDKRVLEMLKKKKAEELERKEEQRKKKEEEKKRKEEKARLYREAEWTQVDEDAEEETSYDAWYGADADDKKKAAKGGEELYCVVCSKKFKSDKQWKNHEQSKKHKEKVAELRESLQAEDEALDGMDDDTVKDEVDVAFDYVQEQSEDSDNDVVDGLREEFEDGLRVQEQAVEDASSDADEEGLGSEDEDSVLEAMVTSHKTRKPVYVEQADSSPSKVSHPDIEGEGSMEYDTPKKGRRNRLAKKGNRMKPDAGDVQKGDMNGNPDNGEDRRDKDNAEQMKEFASHSFDEVGSTHRGGRNVGKNPKPKKQQFDGKIAVNKDADAATKCSNKGKRQKEQAVCALGRHGTRYVKVTVEDSMAMRNGGDHHNEAPVWLLVNYFLNTFLSGRGREKKKRSPKGAVSCRPKEEESIKQS</sequence>
<feature type="domain" description="J" evidence="6">
    <location>
        <begin position="10"/>
        <end position="82"/>
    </location>
</feature>
<dbReference type="InterPro" id="IPR044648">
    <property type="entry name" value="JJJ1_plant"/>
</dbReference>
<dbReference type="CDD" id="cd06257">
    <property type="entry name" value="DnaJ"/>
    <property type="match status" value="1"/>
</dbReference>
<evidence type="ECO:0000256" key="5">
    <source>
        <dbReference type="SAM" id="MobiDB-lite"/>
    </source>
</evidence>
<protein>
    <recommendedName>
        <fullName evidence="6">J domain-containing protein</fullName>
    </recommendedName>
</protein>
<feature type="coiled-coil region" evidence="4">
    <location>
        <begin position="366"/>
        <end position="393"/>
    </location>
</feature>
<proteinExistence type="predicted"/>
<dbReference type="Pfam" id="PF00226">
    <property type="entry name" value="DnaJ"/>
    <property type="match status" value="1"/>
</dbReference>
<dbReference type="GO" id="GO:0008270">
    <property type="term" value="F:zinc ion binding"/>
    <property type="evidence" value="ECO:0007669"/>
    <property type="project" value="UniProtKB-KW"/>
</dbReference>
<dbReference type="SUPFAM" id="SSF46565">
    <property type="entry name" value="Chaperone J-domain"/>
    <property type="match status" value="1"/>
</dbReference>
<feature type="compositionally biased region" description="Basic and acidic residues" evidence="5">
    <location>
        <begin position="532"/>
        <end position="557"/>
    </location>
</feature>
<feature type="compositionally biased region" description="Basic residues" evidence="5">
    <location>
        <begin position="500"/>
        <end position="512"/>
    </location>
</feature>
<dbReference type="SMART" id="SM00271">
    <property type="entry name" value="DnaJ"/>
    <property type="match status" value="1"/>
</dbReference>
<dbReference type="Proteomes" id="UP000652761">
    <property type="component" value="Unassembled WGS sequence"/>
</dbReference>
<dbReference type="InterPro" id="IPR036236">
    <property type="entry name" value="Znf_C2H2_sf"/>
</dbReference>
<feature type="compositionally biased region" description="Basic and acidic residues" evidence="5">
    <location>
        <begin position="668"/>
        <end position="678"/>
    </location>
</feature>
<organism evidence="7 8">
    <name type="scientific">Colocasia esculenta</name>
    <name type="common">Wild taro</name>
    <name type="synonym">Arum esculentum</name>
    <dbReference type="NCBI Taxonomy" id="4460"/>
    <lineage>
        <taxon>Eukaryota</taxon>
        <taxon>Viridiplantae</taxon>
        <taxon>Streptophyta</taxon>
        <taxon>Embryophyta</taxon>
        <taxon>Tracheophyta</taxon>
        <taxon>Spermatophyta</taxon>
        <taxon>Magnoliopsida</taxon>
        <taxon>Liliopsida</taxon>
        <taxon>Araceae</taxon>
        <taxon>Aroideae</taxon>
        <taxon>Colocasieae</taxon>
        <taxon>Colocasia</taxon>
    </lineage>
</organism>
<dbReference type="InterPro" id="IPR018253">
    <property type="entry name" value="DnaJ_domain_CS"/>
</dbReference>
<name>A0A843VZ87_COLES</name>
<dbReference type="PROSITE" id="PS50076">
    <property type="entry name" value="DNAJ_2"/>
    <property type="match status" value="1"/>
</dbReference>
<accession>A0A843VZ87</accession>
<dbReference type="PANTHER" id="PTHR45495">
    <property type="entry name" value="DNAJ PROTEIN JJJ1 HOMOLOG"/>
    <property type="match status" value="1"/>
</dbReference>
<evidence type="ECO:0000256" key="3">
    <source>
        <dbReference type="ARBA" id="ARBA00022833"/>
    </source>
</evidence>
<dbReference type="Pfam" id="PF21884">
    <property type="entry name" value="ZUO1-like_ZHD"/>
    <property type="match status" value="1"/>
</dbReference>
<feature type="region of interest" description="Disordered" evidence="5">
    <location>
        <begin position="430"/>
        <end position="582"/>
    </location>
</feature>
<evidence type="ECO:0000256" key="1">
    <source>
        <dbReference type="ARBA" id="ARBA00022723"/>
    </source>
</evidence>
<dbReference type="InterPro" id="IPR036869">
    <property type="entry name" value="J_dom_sf"/>
</dbReference>
<keyword evidence="4" id="KW-0175">Coiled coil</keyword>
<dbReference type="GO" id="GO:0005783">
    <property type="term" value="C:endoplasmic reticulum"/>
    <property type="evidence" value="ECO:0007669"/>
    <property type="project" value="UniProtKB-ARBA"/>
</dbReference>
<dbReference type="InterPro" id="IPR003604">
    <property type="entry name" value="Matrin/U1-like-C_Znf_C2H2"/>
</dbReference>
<reference evidence="7" key="1">
    <citation type="submission" date="2017-07" db="EMBL/GenBank/DDBJ databases">
        <title>Taro Niue Genome Assembly and Annotation.</title>
        <authorList>
            <person name="Atibalentja N."/>
            <person name="Keating K."/>
            <person name="Fields C.J."/>
        </authorList>
    </citation>
    <scope>NUCLEOTIDE SEQUENCE</scope>
    <source>
        <strain evidence="7">Niue_2</strain>
        <tissue evidence="7">Leaf</tissue>
    </source>
</reference>
<dbReference type="InterPro" id="IPR022755">
    <property type="entry name" value="Znf_C2H2_jaz"/>
</dbReference>
<dbReference type="Gene3D" id="3.30.160.60">
    <property type="entry name" value="Classic Zinc Finger"/>
    <property type="match status" value="1"/>
</dbReference>
<dbReference type="InterPro" id="IPR013087">
    <property type="entry name" value="Znf_C2H2_type"/>
</dbReference>
<dbReference type="OrthoDB" id="5894at2759"/>
<evidence type="ECO:0000313" key="8">
    <source>
        <dbReference type="Proteomes" id="UP000652761"/>
    </source>
</evidence>
<comment type="caution">
    <text evidence="7">The sequence shown here is derived from an EMBL/GenBank/DDBJ whole genome shotgun (WGS) entry which is preliminary data.</text>
</comment>
<dbReference type="GO" id="GO:0003676">
    <property type="term" value="F:nucleic acid binding"/>
    <property type="evidence" value="ECO:0007669"/>
    <property type="project" value="InterPro"/>
</dbReference>
<evidence type="ECO:0000259" key="6">
    <source>
        <dbReference type="PROSITE" id="PS50076"/>
    </source>
</evidence>
<feature type="coiled-coil region" evidence="4">
    <location>
        <begin position="230"/>
        <end position="309"/>
    </location>
</feature>
<dbReference type="AlphaFoldDB" id="A0A843VZ87"/>
<gene>
    <name evidence="7" type="ORF">Taro_031516</name>
</gene>
<keyword evidence="3" id="KW-0862">Zinc</keyword>
<dbReference type="Gene3D" id="1.10.287.110">
    <property type="entry name" value="DnaJ domain"/>
    <property type="match status" value="1"/>
</dbReference>
<dbReference type="PANTHER" id="PTHR45495:SF1">
    <property type="entry name" value="DNAJ PROTEIN JJJ1 HOMOLOG"/>
    <property type="match status" value="1"/>
</dbReference>
<dbReference type="SUPFAM" id="SSF57667">
    <property type="entry name" value="beta-beta-alpha zinc fingers"/>
    <property type="match status" value="1"/>
</dbReference>
<dbReference type="InterPro" id="IPR054076">
    <property type="entry name" value="ZUO1-like_ZHD"/>
</dbReference>
<dbReference type="PROSITE" id="PS00636">
    <property type="entry name" value="DNAJ_1"/>
    <property type="match status" value="1"/>
</dbReference>
<feature type="compositionally biased region" description="Basic and acidic residues" evidence="5">
    <location>
        <begin position="513"/>
        <end position="522"/>
    </location>
</feature>
<dbReference type="PRINTS" id="PR00625">
    <property type="entry name" value="JDOMAIN"/>
</dbReference>
<feature type="region of interest" description="Disordered" evidence="5">
    <location>
        <begin position="651"/>
        <end position="678"/>
    </location>
</feature>